<dbReference type="InterPro" id="IPR006171">
    <property type="entry name" value="TOPRIM_dom"/>
</dbReference>
<keyword evidence="18" id="KW-1185">Reference proteome</keyword>
<evidence type="ECO:0000256" key="7">
    <source>
        <dbReference type="ARBA" id="ARBA00022771"/>
    </source>
</evidence>
<dbReference type="SUPFAM" id="SSF57783">
    <property type="entry name" value="Zinc beta-ribbon"/>
    <property type="match status" value="1"/>
</dbReference>
<evidence type="ECO:0000256" key="10">
    <source>
        <dbReference type="ARBA" id="ARBA00023125"/>
    </source>
</evidence>
<keyword evidence="5 12" id="KW-0235">DNA replication</keyword>
<dbReference type="Gene3D" id="3.40.1360.10">
    <property type="match status" value="1"/>
</dbReference>
<dbReference type="GO" id="GO:1990077">
    <property type="term" value="C:primosome complex"/>
    <property type="evidence" value="ECO:0007669"/>
    <property type="project" value="UniProtKB-KW"/>
</dbReference>
<dbReference type="InterPro" id="IPR016136">
    <property type="entry name" value="DNA_helicase_N/primase_C"/>
</dbReference>
<keyword evidence="9" id="KW-0460">Magnesium</keyword>
<dbReference type="PANTHER" id="PTHR30313:SF2">
    <property type="entry name" value="DNA PRIMASE"/>
    <property type="match status" value="1"/>
</dbReference>
<dbReference type="FunFam" id="3.90.580.10:FF:000001">
    <property type="entry name" value="DNA primase"/>
    <property type="match status" value="1"/>
</dbReference>
<dbReference type="Gene3D" id="3.90.980.10">
    <property type="entry name" value="DNA primase, catalytic core, N-terminal domain"/>
    <property type="match status" value="1"/>
</dbReference>
<dbReference type="InterPro" id="IPR034151">
    <property type="entry name" value="TOPRIM_DnaG_bac"/>
</dbReference>
<comment type="subunit">
    <text evidence="12">Monomer. Interacts with DnaB.</text>
</comment>
<dbReference type="PIRSF" id="PIRSF002811">
    <property type="entry name" value="DnaG"/>
    <property type="match status" value="1"/>
</dbReference>
<dbReference type="InterPro" id="IPR019475">
    <property type="entry name" value="DNA_primase_DnaB-bd"/>
</dbReference>
<dbReference type="InterPro" id="IPR036977">
    <property type="entry name" value="DNA_primase_Znf_CHC2"/>
</dbReference>
<dbReference type="Gene3D" id="3.90.580.10">
    <property type="entry name" value="Zinc finger, CHC2-type domain"/>
    <property type="match status" value="1"/>
</dbReference>
<dbReference type="SMART" id="SM00493">
    <property type="entry name" value="TOPRIM"/>
    <property type="match status" value="1"/>
</dbReference>
<comment type="function">
    <text evidence="12 13">RNA polymerase that catalyzes the synthesis of short RNA molecules used as primers for DNA polymerase during DNA replication.</text>
</comment>
<dbReference type="OrthoDB" id="9803773at2"/>
<dbReference type="HAMAP" id="MF_00974">
    <property type="entry name" value="DNA_primase_DnaG"/>
    <property type="match status" value="1"/>
</dbReference>
<dbReference type="SUPFAM" id="SSF56731">
    <property type="entry name" value="DNA primase core"/>
    <property type="match status" value="1"/>
</dbReference>
<dbReference type="GO" id="GO:0008270">
    <property type="term" value="F:zinc ion binding"/>
    <property type="evidence" value="ECO:0007669"/>
    <property type="project" value="UniProtKB-UniRule"/>
</dbReference>
<comment type="domain">
    <text evidence="12">Contains an N-terminal zinc-binding domain, a central core domain that contains the primase activity, and a C-terminal DnaB-binding domain.</text>
</comment>
<comment type="catalytic activity">
    <reaction evidence="12">
        <text>ssDNA + n NTP = ssDNA/pppN(pN)n-1 hybrid + (n-1) diphosphate.</text>
        <dbReference type="EC" id="2.7.7.101"/>
    </reaction>
</comment>
<dbReference type="GO" id="GO:0003677">
    <property type="term" value="F:DNA binding"/>
    <property type="evidence" value="ECO:0007669"/>
    <property type="project" value="UniProtKB-KW"/>
</dbReference>
<reference evidence="17 18" key="1">
    <citation type="submission" date="2019-05" db="EMBL/GenBank/DDBJ databases">
        <authorList>
            <person name="Narsing Rao M.P."/>
            <person name="Li W.J."/>
        </authorList>
    </citation>
    <scope>NUCLEOTIDE SEQUENCE [LARGE SCALE GENOMIC DNA]</scope>
    <source>
        <strain evidence="17 18">SYSU_K30003</strain>
    </source>
</reference>
<dbReference type="InterPro" id="IPR050219">
    <property type="entry name" value="DnaG_primase"/>
</dbReference>
<dbReference type="EC" id="2.7.7.101" evidence="12"/>
<dbReference type="Pfam" id="PF01807">
    <property type="entry name" value="Zn_ribbon_DnaG"/>
    <property type="match status" value="1"/>
</dbReference>
<dbReference type="Gene3D" id="6.10.140.360">
    <property type="match status" value="1"/>
</dbReference>
<dbReference type="InterPro" id="IPR030846">
    <property type="entry name" value="DnaG_bac"/>
</dbReference>
<evidence type="ECO:0000313" key="18">
    <source>
        <dbReference type="Proteomes" id="UP000309676"/>
    </source>
</evidence>
<feature type="coiled-coil region" evidence="15">
    <location>
        <begin position="565"/>
        <end position="592"/>
    </location>
</feature>
<keyword evidence="4 12" id="KW-0548">Nucleotidyltransferase</keyword>
<evidence type="ECO:0000256" key="1">
    <source>
        <dbReference type="ARBA" id="ARBA00022478"/>
    </source>
</evidence>
<dbReference type="InterPro" id="IPR036185">
    <property type="entry name" value="DNA_heli_DnaB-like_N_sf"/>
</dbReference>
<evidence type="ECO:0000256" key="12">
    <source>
        <dbReference type="HAMAP-Rule" id="MF_00974"/>
    </source>
</evidence>
<sequence length="612" mass="67791">MRTGSIPEDVIQSVLEKTDIVELIGRTVSLARSGRGYLGLCPFHSEKTPSFNVLPEKRIFHCFGCGAGGNAIRFLMKSEGLSFPEAIRALAETTGVAYDFAPAPSEMTEEQREALRFIAANEEAAKFFHFVLGGTEQGQAGYEYLKRRGFSQKLIDEFEIGFAPPLRDSLLQFLQTKGFPPPVAERAGLIAARNDSTDYFDRFRDRVMFPIWDAAGKIVAFNGRAVGDAQPKYLHSPETTLFQKSKVLYPLHLAKASIRKQRQAVLFEGMVDVIKAREAGVENGVATLGTALTETHLAMLRRYCDSILVCYDGDRAGQAAAHKTVLLCEKAGMKCEVALLPEGKDPDEYIAAFGPDAFLANVIRNPVSSTKYKILYLKKEHTLQDDGGKLSFVRSALRIVAALESPTEREHYVKELAGETQYAFETLKQEMNEIRQKVRGQGDKNEIPWNTDMNEKGSSAPAVPALRPAYYSAERQLLAAMMYSEDAAKLVQEKLGGEFHVEAHAAIAAYLYAYYAAGREPNPSGFVGTLHDDALEALASSILLSVPQDAINEKVLEDCLTEVRKHDLELKLKQKQQQLARAERAEEFAAAAQIGIEIITLERELKQLGQRI</sequence>
<accession>A0A5R9GB58</accession>
<dbReference type="PROSITE" id="PS50880">
    <property type="entry name" value="TOPRIM"/>
    <property type="match status" value="1"/>
</dbReference>
<evidence type="ECO:0000256" key="3">
    <source>
        <dbReference type="ARBA" id="ARBA00022679"/>
    </source>
</evidence>
<feature type="domain" description="Toprim" evidence="16">
    <location>
        <begin position="262"/>
        <end position="343"/>
    </location>
</feature>
<dbReference type="CDD" id="cd03364">
    <property type="entry name" value="TOPRIM_DnaG_primases"/>
    <property type="match status" value="1"/>
</dbReference>
<dbReference type="NCBIfam" id="TIGR01391">
    <property type="entry name" value="dnaG"/>
    <property type="match status" value="1"/>
</dbReference>
<dbReference type="GO" id="GO:0006269">
    <property type="term" value="P:DNA replication, synthesis of primer"/>
    <property type="evidence" value="ECO:0007669"/>
    <property type="project" value="UniProtKB-UniRule"/>
</dbReference>
<keyword evidence="15" id="KW-0175">Coiled coil</keyword>
<dbReference type="InterPro" id="IPR006295">
    <property type="entry name" value="DNA_primase_DnaG"/>
</dbReference>
<evidence type="ECO:0000256" key="8">
    <source>
        <dbReference type="ARBA" id="ARBA00022833"/>
    </source>
</evidence>
<dbReference type="EMBL" id="VCIW01000015">
    <property type="protein sequence ID" value="TLS50354.1"/>
    <property type="molecule type" value="Genomic_DNA"/>
</dbReference>
<dbReference type="GO" id="GO:0003899">
    <property type="term" value="F:DNA-directed RNA polymerase activity"/>
    <property type="evidence" value="ECO:0007669"/>
    <property type="project" value="UniProtKB-UniRule"/>
</dbReference>
<keyword evidence="8 12" id="KW-0862">Zinc</keyword>
<dbReference type="Pfam" id="PF08275">
    <property type="entry name" value="DNAG_N"/>
    <property type="match status" value="1"/>
</dbReference>
<dbReference type="PANTHER" id="PTHR30313">
    <property type="entry name" value="DNA PRIMASE"/>
    <property type="match status" value="1"/>
</dbReference>
<keyword evidence="3 12" id="KW-0808">Transferase</keyword>
<evidence type="ECO:0000256" key="13">
    <source>
        <dbReference type="PIRNR" id="PIRNR002811"/>
    </source>
</evidence>
<dbReference type="SUPFAM" id="SSF48024">
    <property type="entry name" value="N-terminal domain of DnaB helicase"/>
    <property type="match status" value="1"/>
</dbReference>
<keyword evidence="1 12" id="KW-0240">DNA-directed RNA polymerase</keyword>
<evidence type="ECO:0000256" key="9">
    <source>
        <dbReference type="ARBA" id="ARBA00022842"/>
    </source>
</evidence>
<keyword evidence="10 12" id="KW-0238">DNA-binding</keyword>
<evidence type="ECO:0000313" key="17">
    <source>
        <dbReference type="EMBL" id="TLS50354.1"/>
    </source>
</evidence>
<gene>
    <name evidence="12" type="primary">dnaG</name>
    <name evidence="17" type="ORF">FE782_20210</name>
</gene>
<dbReference type="GO" id="GO:0000428">
    <property type="term" value="C:DNA-directed RNA polymerase complex"/>
    <property type="evidence" value="ECO:0007669"/>
    <property type="project" value="UniProtKB-KW"/>
</dbReference>
<evidence type="ECO:0000259" key="16">
    <source>
        <dbReference type="PROSITE" id="PS50880"/>
    </source>
</evidence>
<dbReference type="GO" id="GO:0003678">
    <property type="term" value="F:DNA helicase activity"/>
    <property type="evidence" value="ECO:0007669"/>
    <property type="project" value="InterPro"/>
</dbReference>
<dbReference type="InterPro" id="IPR002694">
    <property type="entry name" value="Znf_CHC2"/>
</dbReference>
<dbReference type="Pfam" id="PF10410">
    <property type="entry name" value="DnaB_bind"/>
    <property type="match status" value="1"/>
</dbReference>
<evidence type="ECO:0000256" key="14">
    <source>
        <dbReference type="PIRSR" id="PIRSR002811-1"/>
    </source>
</evidence>
<dbReference type="AlphaFoldDB" id="A0A5R9GB58"/>
<dbReference type="GO" id="GO:0005737">
    <property type="term" value="C:cytoplasm"/>
    <property type="evidence" value="ECO:0007669"/>
    <property type="project" value="TreeGrafter"/>
</dbReference>
<dbReference type="GO" id="GO:0005524">
    <property type="term" value="F:ATP binding"/>
    <property type="evidence" value="ECO:0007669"/>
    <property type="project" value="InterPro"/>
</dbReference>
<keyword evidence="2 12" id="KW-0639">Primosome</keyword>
<keyword evidence="7 12" id="KW-0863">Zinc-finger</keyword>
<evidence type="ECO:0000256" key="2">
    <source>
        <dbReference type="ARBA" id="ARBA00022515"/>
    </source>
</evidence>
<keyword evidence="11 12" id="KW-0804">Transcription</keyword>
<evidence type="ECO:0000256" key="4">
    <source>
        <dbReference type="ARBA" id="ARBA00022695"/>
    </source>
</evidence>
<dbReference type="Gene3D" id="1.10.860.10">
    <property type="entry name" value="DNAb Helicase, Chain A"/>
    <property type="match status" value="1"/>
</dbReference>
<dbReference type="RefSeq" id="WP_138196064.1">
    <property type="nucleotide sequence ID" value="NZ_VCIW01000015.1"/>
</dbReference>
<evidence type="ECO:0000256" key="6">
    <source>
        <dbReference type="ARBA" id="ARBA00022723"/>
    </source>
</evidence>
<organism evidence="17 18">
    <name type="scientific">Paenibacillus antri</name>
    <dbReference type="NCBI Taxonomy" id="2582848"/>
    <lineage>
        <taxon>Bacteria</taxon>
        <taxon>Bacillati</taxon>
        <taxon>Bacillota</taxon>
        <taxon>Bacilli</taxon>
        <taxon>Bacillales</taxon>
        <taxon>Paenibacillaceae</taxon>
        <taxon>Paenibacillus</taxon>
    </lineage>
</organism>
<evidence type="ECO:0000256" key="11">
    <source>
        <dbReference type="ARBA" id="ARBA00023163"/>
    </source>
</evidence>
<comment type="cofactor">
    <cofactor evidence="12 13 14">
        <name>Zn(2+)</name>
        <dbReference type="ChEBI" id="CHEBI:29105"/>
    </cofactor>
    <text evidence="12 13 14">Binds 1 zinc ion per monomer.</text>
</comment>
<keyword evidence="6 12" id="KW-0479">Metal-binding</keyword>
<dbReference type="SMART" id="SM00400">
    <property type="entry name" value="ZnF_CHCC"/>
    <property type="match status" value="1"/>
</dbReference>
<dbReference type="InterPro" id="IPR013264">
    <property type="entry name" value="DNAG_N"/>
</dbReference>
<protein>
    <recommendedName>
        <fullName evidence="12 13">DNA primase</fullName>
        <ecNumber evidence="12">2.7.7.101</ecNumber>
    </recommendedName>
</protein>
<name>A0A5R9GB58_9BACL</name>
<dbReference type="Proteomes" id="UP000309676">
    <property type="component" value="Unassembled WGS sequence"/>
</dbReference>
<dbReference type="Pfam" id="PF13155">
    <property type="entry name" value="Toprim_2"/>
    <property type="match status" value="1"/>
</dbReference>
<proteinExistence type="inferred from homology"/>
<comment type="caution">
    <text evidence="17">The sequence shown here is derived from an EMBL/GenBank/DDBJ whole genome shotgun (WGS) entry which is preliminary data.</text>
</comment>
<comment type="similarity">
    <text evidence="12 13">Belongs to the DnaG primase family.</text>
</comment>
<dbReference type="InterPro" id="IPR037068">
    <property type="entry name" value="DNA_primase_core_N_sf"/>
</dbReference>
<feature type="zinc finger region" description="CHC2-type" evidence="12 14">
    <location>
        <begin position="41"/>
        <end position="65"/>
    </location>
</feature>
<evidence type="ECO:0000256" key="15">
    <source>
        <dbReference type="SAM" id="Coils"/>
    </source>
</evidence>
<evidence type="ECO:0000256" key="5">
    <source>
        <dbReference type="ARBA" id="ARBA00022705"/>
    </source>
</evidence>